<reference evidence="3" key="1">
    <citation type="journal article" date="2014" name="Int. J. Syst. Evol. Microbiol.">
        <title>Complete genome sequence of Corynebacterium casei LMG S-19264T (=DSM 44701T), isolated from a smear-ripened cheese.</title>
        <authorList>
            <consortium name="US DOE Joint Genome Institute (JGI-PGF)"/>
            <person name="Walter F."/>
            <person name="Albersmeier A."/>
            <person name="Kalinowski J."/>
            <person name="Ruckert C."/>
        </authorList>
    </citation>
    <scope>NUCLEOTIDE SEQUENCE</scope>
    <source>
        <strain evidence="3">CGMCC 1.15322</strain>
    </source>
</reference>
<protein>
    <submittedName>
        <fullName evidence="3">Uncharacterized protein</fullName>
    </submittedName>
</protein>
<gene>
    <name evidence="3" type="ORF">GCM10011496_02540</name>
</gene>
<evidence type="ECO:0000313" key="3">
    <source>
        <dbReference type="EMBL" id="GGA85447.1"/>
    </source>
</evidence>
<accession>A0A916S648</accession>
<keyword evidence="1" id="KW-0472">Membrane</keyword>
<name>A0A916S648_9BURK</name>
<evidence type="ECO:0000256" key="1">
    <source>
        <dbReference type="SAM" id="Phobius"/>
    </source>
</evidence>
<feature type="signal peptide" evidence="2">
    <location>
        <begin position="1"/>
        <end position="32"/>
    </location>
</feature>
<evidence type="ECO:0000313" key="4">
    <source>
        <dbReference type="Proteomes" id="UP000620596"/>
    </source>
</evidence>
<evidence type="ECO:0000256" key="2">
    <source>
        <dbReference type="SAM" id="SignalP"/>
    </source>
</evidence>
<dbReference type="EMBL" id="BMIG01000001">
    <property type="protein sequence ID" value="GGA85447.1"/>
    <property type="molecule type" value="Genomic_DNA"/>
</dbReference>
<organism evidence="3 4">
    <name type="scientific">Polaromonas eurypsychrophila</name>
    <dbReference type="NCBI Taxonomy" id="1614635"/>
    <lineage>
        <taxon>Bacteria</taxon>
        <taxon>Pseudomonadati</taxon>
        <taxon>Pseudomonadota</taxon>
        <taxon>Betaproteobacteria</taxon>
        <taxon>Burkholderiales</taxon>
        <taxon>Comamonadaceae</taxon>
        <taxon>Polaromonas</taxon>
    </lineage>
</organism>
<keyword evidence="2" id="KW-0732">Signal</keyword>
<keyword evidence="1" id="KW-0812">Transmembrane</keyword>
<dbReference type="RefSeq" id="WP_229676103.1">
    <property type="nucleotide sequence ID" value="NZ_BMIG01000001.1"/>
</dbReference>
<keyword evidence="1" id="KW-1133">Transmembrane helix</keyword>
<sequence>MKHFLFYIPTMGWKRLAAALGAAMLAGATAFAAPGAHGPNGEHLDAPAASGGAVNAAPRFEAQSDMFEVVGRLQGGEFSMLINRFATNEPVLNAKVEIESGAVKAQAKFHADLGDYAVDDAAMLKALSLPGDHPLVITVLAGAEADLLDGTLHVTVPADDHDNGVSYWLWLVLLLAVLMALGFYYRRKARSSRKPGMGAVQ</sequence>
<reference evidence="3" key="2">
    <citation type="submission" date="2020-09" db="EMBL/GenBank/DDBJ databases">
        <authorList>
            <person name="Sun Q."/>
            <person name="Zhou Y."/>
        </authorList>
    </citation>
    <scope>NUCLEOTIDE SEQUENCE</scope>
    <source>
        <strain evidence="3">CGMCC 1.15322</strain>
    </source>
</reference>
<proteinExistence type="predicted"/>
<comment type="caution">
    <text evidence="3">The sequence shown here is derived from an EMBL/GenBank/DDBJ whole genome shotgun (WGS) entry which is preliminary data.</text>
</comment>
<feature type="transmembrane region" description="Helical" evidence="1">
    <location>
        <begin position="167"/>
        <end position="185"/>
    </location>
</feature>
<keyword evidence="4" id="KW-1185">Reference proteome</keyword>
<dbReference type="AlphaFoldDB" id="A0A916S648"/>
<dbReference type="Proteomes" id="UP000620596">
    <property type="component" value="Unassembled WGS sequence"/>
</dbReference>
<feature type="chain" id="PRO_5036678047" evidence="2">
    <location>
        <begin position="33"/>
        <end position="201"/>
    </location>
</feature>